<dbReference type="Proteomes" id="UP000556329">
    <property type="component" value="Unassembled WGS sequence"/>
</dbReference>
<dbReference type="RefSeq" id="WP_184870843.1">
    <property type="nucleotide sequence ID" value="NZ_JACHEF010000001.1"/>
</dbReference>
<evidence type="ECO:0000313" key="3">
    <source>
        <dbReference type="Proteomes" id="UP000556329"/>
    </source>
</evidence>
<evidence type="ECO:0000256" key="1">
    <source>
        <dbReference type="SAM" id="MobiDB-lite"/>
    </source>
</evidence>
<protein>
    <recommendedName>
        <fullName evidence="4">Helix-turn-helix domain-containing protein</fullName>
    </recommendedName>
</protein>
<comment type="caution">
    <text evidence="2">The sequence shown here is derived from an EMBL/GenBank/DDBJ whole genome shotgun (WGS) entry which is preliminary data.</text>
</comment>
<dbReference type="Pfam" id="PF13730">
    <property type="entry name" value="HTH_36"/>
    <property type="match status" value="1"/>
</dbReference>
<feature type="compositionally biased region" description="Polar residues" evidence="1">
    <location>
        <begin position="198"/>
        <end position="214"/>
    </location>
</feature>
<dbReference type="AlphaFoldDB" id="A0A841NX78"/>
<name>A0A841NX78_9HYPH</name>
<keyword evidence="3" id="KW-1185">Reference proteome</keyword>
<sequence length="223" mass="24725">MANPERKRPWQKTLAEMSKYDWMTAVFHNQRHRRRTRDLSIAFALMQFADADTCLAWPTQESLAELSGLADERQVRSALASLAGTGAIEKKKVSELSEESAGKLDVKRKGRGVAYKLKLFWAYEILELSMATQRAEPARLASSDKTGNRTTTDRSPSKPNRTTADRQKRTTTDRSQPDYHRPPNTTGETKDTERGSEGTVSLASTPARETSASNGYAAASRGG</sequence>
<proteinExistence type="predicted"/>
<evidence type="ECO:0000313" key="2">
    <source>
        <dbReference type="EMBL" id="MBB6407647.1"/>
    </source>
</evidence>
<gene>
    <name evidence="2" type="ORF">HNQ71_000291</name>
</gene>
<organism evidence="2 3">
    <name type="scientific">Mesorhizobium sangaii</name>
    <dbReference type="NCBI Taxonomy" id="505389"/>
    <lineage>
        <taxon>Bacteria</taxon>
        <taxon>Pseudomonadati</taxon>
        <taxon>Pseudomonadota</taxon>
        <taxon>Alphaproteobacteria</taxon>
        <taxon>Hyphomicrobiales</taxon>
        <taxon>Phyllobacteriaceae</taxon>
        <taxon>Mesorhizobium</taxon>
    </lineage>
</organism>
<evidence type="ECO:0008006" key="4">
    <source>
        <dbReference type="Google" id="ProtNLM"/>
    </source>
</evidence>
<dbReference type="EMBL" id="JACHEF010000001">
    <property type="protein sequence ID" value="MBB6407647.1"/>
    <property type="molecule type" value="Genomic_DNA"/>
</dbReference>
<feature type="region of interest" description="Disordered" evidence="1">
    <location>
        <begin position="133"/>
        <end position="223"/>
    </location>
</feature>
<feature type="compositionally biased region" description="Basic and acidic residues" evidence="1">
    <location>
        <begin position="163"/>
        <end position="181"/>
    </location>
</feature>
<accession>A0A841NX78</accession>
<reference evidence="2 3" key="1">
    <citation type="submission" date="2020-08" db="EMBL/GenBank/DDBJ databases">
        <title>Genomic Encyclopedia of Type Strains, Phase IV (KMG-IV): sequencing the most valuable type-strain genomes for metagenomic binning, comparative biology and taxonomic classification.</title>
        <authorList>
            <person name="Goeker M."/>
        </authorList>
    </citation>
    <scope>NUCLEOTIDE SEQUENCE [LARGE SCALE GENOMIC DNA]</scope>
    <source>
        <strain evidence="2 3">DSM 100039</strain>
    </source>
</reference>